<dbReference type="EMBL" id="FQVD01000004">
    <property type="protein sequence ID" value="SHE64092.1"/>
    <property type="molecule type" value="Genomic_DNA"/>
</dbReference>
<dbReference type="PROSITE" id="PS51257">
    <property type="entry name" value="PROKAR_LIPOPROTEIN"/>
    <property type="match status" value="1"/>
</dbReference>
<name>A0A1M4V5B6_9BACE</name>
<evidence type="ECO:0008006" key="3">
    <source>
        <dbReference type="Google" id="ProtNLM"/>
    </source>
</evidence>
<evidence type="ECO:0000313" key="2">
    <source>
        <dbReference type="Proteomes" id="UP000184436"/>
    </source>
</evidence>
<dbReference type="Pfam" id="PF16395">
    <property type="entry name" value="DUF5004"/>
    <property type="match status" value="1"/>
</dbReference>
<keyword evidence="2" id="KW-1185">Reference proteome</keyword>
<dbReference type="OrthoDB" id="1467887at2"/>
<accession>A0A1M4V5B6</accession>
<dbReference type="Proteomes" id="UP000184436">
    <property type="component" value="Unassembled WGS sequence"/>
</dbReference>
<sequence length="152" mass="17537">MNLKIQITIYIFILLGLVTACDTFKDEITPDSTTYAEVPKSLDGIWQLKTVSRNGTDITHAMDFSRFLLHLNKDNTYTMENYLPFLVKKNGKWKIDDPIFPFFLVFKQEGTDEEAKTEISYPIVKGKRRITLSFSPGCVGNSYVYSFEKIEK</sequence>
<organism evidence="1 2">
    <name type="scientific">Bacteroides faecichinchillae</name>
    <dbReference type="NCBI Taxonomy" id="871325"/>
    <lineage>
        <taxon>Bacteria</taxon>
        <taxon>Pseudomonadati</taxon>
        <taxon>Bacteroidota</taxon>
        <taxon>Bacteroidia</taxon>
        <taxon>Bacteroidales</taxon>
        <taxon>Bacteroidaceae</taxon>
        <taxon>Bacteroides</taxon>
    </lineage>
</organism>
<dbReference type="InterPro" id="IPR032168">
    <property type="entry name" value="DUF5004"/>
</dbReference>
<reference evidence="1 2" key="1">
    <citation type="submission" date="2016-11" db="EMBL/GenBank/DDBJ databases">
        <authorList>
            <person name="Jaros S."/>
            <person name="Januszkiewicz K."/>
            <person name="Wedrychowicz H."/>
        </authorList>
    </citation>
    <scope>NUCLEOTIDE SEQUENCE [LARGE SCALE GENOMIC DNA]</scope>
    <source>
        <strain evidence="1 2">DSM 26883</strain>
    </source>
</reference>
<dbReference type="RefSeq" id="WP_025074952.1">
    <property type="nucleotide sequence ID" value="NZ_FQVD01000004.1"/>
</dbReference>
<gene>
    <name evidence="1" type="ORF">SAMN05444349_10496</name>
</gene>
<proteinExistence type="predicted"/>
<evidence type="ECO:0000313" key="1">
    <source>
        <dbReference type="EMBL" id="SHE64092.1"/>
    </source>
</evidence>
<dbReference type="AlphaFoldDB" id="A0A1M4V5B6"/>
<dbReference type="STRING" id="871325.SAMN05444349_10496"/>
<protein>
    <recommendedName>
        <fullName evidence="3">DUF5004 domain-containing protein</fullName>
    </recommendedName>
</protein>